<dbReference type="GO" id="GO:0000922">
    <property type="term" value="C:spindle pole"/>
    <property type="evidence" value="ECO:0007669"/>
    <property type="project" value="TreeGrafter"/>
</dbReference>
<dbReference type="InterPro" id="IPR015943">
    <property type="entry name" value="WD40/YVTN_repeat-like_dom_sf"/>
</dbReference>
<dbReference type="PROSITE" id="PS50082">
    <property type="entry name" value="WD_REPEATS_2"/>
    <property type="match status" value="2"/>
</dbReference>
<dbReference type="SUPFAM" id="SSF50978">
    <property type="entry name" value="WD40 repeat-like"/>
    <property type="match status" value="1"/>
</dbReference>
<dbReference type="EMBL" id="HBKN01029838">
    <property type="protein sequence ID" value="CAE2314118.1"/>
    <property type="molecule type" value="Transcribed_RNA"/>
</dbReference>
<sequence>MPPPVSLVSCSDSEVLLWQLPIVQGKADFALQHDLGKTSTLGWSRSAQIMAVGSKTTGSIGLFTPAGAHIDTLTTSNLSASKPSAVSALTFASQSLTICSGSDDRTLRIWDCKKRETSKVLHGHRSEITCCSFNDRDDFVASGSRVGDVVVHTISSSTTPHWIRTGQGAGDAILAAQFSPFRKGILAAAGEESCVQLWDTGKGDVVVSNFKHHKSTVTGLVFSPVNELLLCSAGLDRHLYFYDVQANKLVKSIVCDAPVTALDFMNDGFTVSAGTETGKVDTGHDSLLRLMSDTQVFVYDLRALGAGGSPTMAVDAHSGPVNSVRFQLTPPKSSAKTRQRTAGKENAKPTESNAPPPQPAHGTRTTVETNGLSPPISETSTPLHENARHSFEPSSSIFNHGFSPIASVNTSSATDLDRIQAKKAEEENMKKRLSSCGCPAPD</sequence>
<dbReference type="SMART" id="SM00320">
    <property type="entry name" value="WD40"/>
    <property type="match status" value="4"/>
</dbReference>
<accession>A0A6U6BFA8</accession>
<protein>
    <submittedName>
        <fullName evidence="4">Uncharacterized protein</fullName>
    </submittedName>
</protein>
<feature type="compositionally biased region" description="Polar residues" evidence="2">
    <location>
        <begin position="322"/>
        <end position="334"/>
    </location>
</feature>
<reference evidence="4" key="1">
    <citation type="submission" date="2021-01" db="EMBL/GenBank/DDBJ databases">
        <authorList>
            <person name="Corre E."/>
            <person name="Pelletier E."/>
            <person name="Niang G."/>
            <person name="Scheremetjew M."/>
            <person name="Finn R."/>
            <person name="Kale V."/>
            <person name="Holt S."/>
            <person name="Cochrane G."/>
            <person name="Meng A."/>
            <person name="Brown T."/>
            <person name="Cohen L."/>
        </authorList>
    </citation>
    <scope>NUCLEOTIDE SEQUENCE</scope>
    <source>
        <strain evidence="4">CCMP 2712</strain>
    </source>
</reference>
<evidence type="ECO:0000313" key="4">
    <source>
        <dbReference type="EMBL" id="CAE2314118.1"/>
    </source>
</evidence>
<dbReference type="GO" id="GO:0005814">
    <property type="term" value="C:centriole"/>
    <property type="evidence" value="ECO:0007669"/>
    <property type="project" value="TreeGrafter"/>
</dbReference>
<dbReference type="PANTHER" id="PTHR44414">
    <property type="entry name" value="PROTEIN NEDD1"/>
    <property type="match status" value="1"/>
</dbReference>
<dbReference type="InterPro" id="IPR001680">
    <property type="entry name" value="WD40_rpt"/>
</dbReference>
<dbReference type="InterPro" id="IPR052818">
    <property type="entry name" value="NEDD1_Spindle_Assembly"/>
</dbReference>
<dbReference type="GO" id="GO:0005737">
    <property type="term" value="C:cytoplasm"/>
    <property type="evidence" value="ECO:0007669"/>
    <property type="project" value="TreeGrafter"/>
</dbReference>
<dbReference type="PROSITE" id="PS50294">
    <property type="entry name" value="WD_REPEATS_REGION"/>
    <property type="match status" value="1"/>
</dbReference>
<dbReference type="GO" id="GO:0005813">
    <property type="term" value="C:centrosome"/>
    <property type="evidence" value="ECO:0007669"/>
    <property type="project" value="TreeGrafter"/>
</dbReference>
<proteinExistence type="predicted"/>
<dbReference type="Pfam" id="PF00400">
    <property type="entry name" value="WD40"/>
    <property type="match status" value="3"/>
</dbReference>
<gene>
    <name evidence="3" type="ORF">GTHE00462_LOCUS23135</name>
    <name evidence="4" type="ORF">GTHE00462_LOCUS23138</name>
</gene>
<name>A0A6U6BFA8_GUITH</name>
<feature type="repeat" description="WD" evidence="1">
    <location>
        <begin position="79"/>
        <end position="120"/>
    </location>
</feature>
<dbReference type="PANTHER" id="PTHR44414:SF1">
    <property type="entry name" value="PROTEIN NEDD1"/>
    <property type="match status" value="1"/>
</dbReference>
<dbReference type="EMBL" id="HBKN01029835">
    <property type="protein sequence ID" value="CAE2314115.1"/>
    <property type="molecule type" value="Transcribed_RNA"/>
</dbReference>
<dbReference type="GO" id="GO:0007020">
    <property type="term" value="P:microtubule nucleation"/>
    <property type="evidence" value="ECO:0007669"/>
    <property type="project" value="TreeGrafter"/>
</dbReference>
<dbReference type="GO" id="GO:0043015">
    <property type="term" value="F:gamma-tubulin binding"/>
    <property type="evidence" value="ECO:0007669"/>
    <property type="project" value="TreeGrafter"/>
</dbReference>
<feature type="region of interest" description="Disordered" evidence="2">
    <location>
        <begin position="322"/>
        <end position="413"/>
    </location>
</feature>
<dbReference type="GO" id="GO:0036064">
    <property type="term" value="C:ciliary basal body"/>
    <property type="evidence" value="ECO:0007669"/>
    <property type="project" value="TreeGrafter"/>
</dbReference>
<dbReference type="Gene3D" id="2.130.10.10">
    <property type="entry name" value="YVTN repeat-like/Quinoprotein amine dehydrogenase"/>
    <property type="match status" value="2"/>
</dbReference>
<dbReference type="GO" id="GO:0000278">
    <property type="term" value="P:mitotic cell cycle"/>
    <property type="evidence" value="ECO:0007669"/>
    <property type="project" value="TreeGrafter"/>
</dbReference>
<evidence type="ECO:0000256" key="2">
    <source>
        <dbReference type="SAM" id="MobiDB-lite"/>
    </source>
</evidence>
<organism evidence="4">
    <name type="scientific">Guillardia theta</name>
    <name type="common">Cryptophyte</name>
    <name type="synonym">Cryptomonas phi</name>
    <dbReference type="NCBI Taxonomy" id="55529"/>
    <lineage>
        <taxon>Eukaryota</taxon>
        <taxon>Cryptophyceae</taxon>
        <taxon>Pyrenomonadales</taxon>
        <taxon>Geminigeraceae</taxon>
        <taxon>Guillardia</taxon>
    </lineage>
</organism>
<dbReference type="InterPro" id="IPR036322">
    <property type="entry name" value="WD40_repeat_dom_sf"/>
</dbReference>
<evidence type="ECO:0000313" key="3">
    <source>
        <dbReference type="EMBL" id="CAE2314115.1"/>
    </source>
</evidence>
<feature type="repeat" description="WD" evidence="1">
    <location>
        <begin position="210"/>
        <end position="252"/>
    </location>
</feature>
<feature type="compositionally biased region" description="Polar residues" evidence="2">
    <location>
        <begin position="363"/>
        <end position="383"/>
    </location>
</feature>
<keyword evidence="1" id="KW-0853">WD repeat</keyword>
<evidence type="ECO:0000256" key="1">
    <source>
        <dbReference type="PROSITE-ProRule" id="PRU00221"/>
    </source>
</evidence>
<dbReference type="AlphaFoldDB" id="A0A6U6BFA8"/>